<dbReference type="Proteomes" id="UP000199028">
    <property type="component" value="Unassembled WGS sequence"/>
</dbReference>
<evidence type="ECO:0000313" key="2">
    <source>
        <dbReference type="Proteomes" id="UP000199028"/>
    </source>
</evidence>
<evidence type="ECO:0008006" key="3">
    <source>
        <dbReference type="Google" id="ProtNLM"/>
    </source>
</evidence>
<reference evidence="2" key="1">
    <citation type="submission" date="2016-10" db="EMBL/GenBank/DDBJ databases">
        <authorList>
            <person name="Varghese N."/>
            <person name="Submissions S."/>
        </authorList>
    </citation>
    <scope>NUCLEOTIDE SEQUENCE [LARGE SCALE GENOMIC DNA]</scope>
    <source>
        <strain evidence="2">CGMCC 4.578</strain>
    </source>
</reference>
<name>A0A1H9P1Y7_9PSEU</name>
<accession>A0A1H9P1Y7</accession>
<dbReference type="OrthoDB" id="3689232at2"/>
<keyword evidence="2" id="KW-1185">Reference proteome</keyword>
<proteinExistence type="predicted"/>
<protein>
    <recommendedName>
        <fullName evidence="3">Excreted virulence factor EspC, type VII ESX diderm</fullName>
    </recommendedName>
</protein>
<dbReference type="AlphaFoldDB" id="A0A1H9P1Y7"/>
<evidence type="ECO:0000313" key="1">
    <source>
        <dbReference type="EMBL" id="SER41593.1"/>
    </source>
</evidence>
<dbReference type="RefSeq" id="WP_090065953.1">
    <property type="nucleotide sequence ID" value="NZ_FOFT01000005.1"/>
</dbReference>
<sequence>MTGESSAQESAQAYALERYYAQSGGPLMGIMTGGVSTIMAAAKSVQAASEAGALQHDPEAVDSAIKKLEDFETALRRIQRRSMVLATKTPLGGGYAEQVGEFNKAIGQVADTKVIPDLITAVGELKAQLDKSRKSYRNVEEGTADTFKQL</sequence>
<dbReference type="EMBL" id="FOFT01000005">
    <property type="protein sequence ID" value="SER41593.1"/>
    <property type="molecule type" value="Genomic_DNA"/>
</dbReference>
<organism evidence="1 2">
    <name type="scientific">Lentzea flaviverrucosa</name>
    <dbReference type="NCBI Taxonomy" id="200379"/>
    <lineage>
        <taxon>Bacteria</taxon>
        <taxon>Bacillati</taxon>
        <taxon>Actinomycetota</taxon>
        <taxon>Actinomycetes</taxon>
        <taxon>Pseudonocardiales</taxon>
        <taxon>Pseudonocardiaceae</taxon>
        <taxon>Lentzea</taxon>
    </lineage>
</organism>
<gene>
    <name evidence="1" type="ORF">SAMN05216195_105130</name>
</gene>